<dbReference type="AlphaFoldDB" id="A0A9D1IHQ2"/>
<name>A0A9D1IHQ2_9FIRM</name>
<dbReference type="PRINTS" id="PR00598">
    <property type="entry name" value="HTHMARR"/>
</dbReference>
<dbReference type="SMART" id="SM00347">
    <property type="entry name" value="HTH_MARR"/>
    <property type="match status" value="1"/>
</dbReference>
<comment type="caution">
    <text evidence="5">The sequence shown here is derived from an EMBL/GenBank/DDBJ whole genome shotgun (WGS) entry which is preliminary data.</text>
</comment>
<keyword evidence="2" id="KW-0238">DNA-binding</keyword>
<evidence type="ECO:0000256" key="2">
    <source>
        <dbReference type="ARBA" id="ARBA00023125"/>
    </source>
</evidence>
<dbReference type="InterPro" id="IPR036388">
    <property type="entry name" value="WH-like_DNA-bd_sf"/>
</dbReference>
<dbReference type="PANTHER" id="PTHR42756">
    <property type="entry name" value="TRANSCRIPTIONAL REGULATOR, MARR"/>
    <property type="match status" value="1"/>
</dbReference>
<dbReference type="GO" id="GO:0003677">
    <property type="term" value="F:DNA binding"/>
    <property type="evidence" value="ECO:0007669"/>
    <property type="project" value="UniProtKB-KW"/>
</dbReference>
<organism evidence="5 6">
    <name type="scientific">Candidatus Fimenecus excrementigallinarum</name>
    <dbReference type="NCBI Taxonomy" id="2840816"/>
    <lineage>
        <taxon>Bacteria</taxon>
        <taxon>Bacillati</taxon>
        <taxon>Bacillota</taxon>
        <taxon>Clostridia</taxon>
        <taxon>Candidatus Fimenecus</taxon>
    </lineage>
</organism>
<dbReference type="InterPro" id="IPR036390">
    <property type="entry name" value="WH_DNA-bd_sf"/>
</dbReference>
<reference evidence="5" key="1">
    <citation type="submission" date="2020-10" db="EMBL/GenBank/DDBJ databases">
        <authorList>
            <person name="Gilroy R."/>
        </authorList>
    </citation>
    <scope>NUCLEOTIDE SEQUENCE</scope>
    <source>
        <strain evidence="5">ChiGjej1B1-19959</strain>
    </source>
</reference>
<evidence type="ECO:0000259" key="4">
    <source>
        <dbReference type="PROSITE" id="PS50995"/>
    </source>
</evidence>
<keyword evidence="3" id="KW-0804">Transcription</keyword>
<protein>
    <submittedName>
        <fullName evidence="5">MarR family transcriptional regulator</fullName>
    </submittedName>
</protein>
<dbReference type="Gene3D" id="1.10.10.10">
    <property type="entry name" value="Winged helix-like DNA-binding domain superfamily/Winged helix DNA-binding domain"/>
    <property type="match status" value="1"/>
</dbReference>
<evidence type="ECO:0000313" key="5">
    <source>
        <dbReference type="EMBL" id="HIU36214.1"/>
    </source>
</evidence>
<gene>
    <name evidence="5" type="ORF">IAC53_06410</name>
</gene>
<dbReference type="GO" id="GO:0003700">
    <property type="term" value="F:DNA-binding transcription factor activity"/>
    <property type="evidence" value="ECO:0007669"/>
    <property type="project" value="InterPro"/>
</dbReference>
<dbReference type="PANTHER" id="PTHR42756:SF1">
    <property type="entry name" value="TRANSCRIPTIONAL REPRESSOR OF EMRAB OPERON"/>
    <property type="match status" value="1"/>
</dbReference>
<dbReference type="InterPro" id="IPR000835">
    <property type="entry name" value="HTH_MarR-typ"/>
</dbReference>
<dbReference type="EMBL" id="DVMW01000037">
    <property type="protein sequence ID" value="HIU36214.1"/>
    <property type="molecule type" value="Genomic_DNA"/>
</dbReference>
<evidence type="ECO:0000256" key="1">
    <source>
        <dbReference type="ARBA" id="ARBA00023015"/>
    </source>
</evidence>
<evidence type="ECO:0000313" key="6">
    <source>
        <dbReference type="Proteomes" id="UP000824071"/>
    </source>
</evidence>
<dbReference type="PROSITE" id="PS50995">
    <property type="entry name" value="HTH_MARR_2"/>
    <property type="match status" value="1"/>
</dbReference>
<reference evidence="5" key="2">
    <citation type="journal article" date="2021" name="PeerJ">
        <title>Extensive microbial diversity within the chicken gut microbiome revealed by metagenomics and culture.</title>
        <authorList>
            <person name="Gilroy R."/>
            <person name="Ravi A."/>
            <person name="Getino M."/>
            <person name="Pursley I."/>
            <person name="Horton D.L."/>
            <person name="Alikhan N.F."/>
            <person name="Baker D."/>
            <person name="Gharbi K."/>
            <person name="Hall N."/>
            <person name="Watson M."/>
            <person name="Adriaenssens E.M."/>
            <person name="Foster-Nyarko E."/>
            <person name="Jarju S."/>
            <person name="Secka A."/>
            <person name="Antonio M."/>
            <person name="Oren A."/>
            <person name="Chaudhuri R.R."/>
            <person name="La Ragione R."/>
            <person name="Hildebrand F."/>
            <person name="Pallen M.J."/>
        </authorList>
    </citation>
    <scope>NUCLEOTIDE SEQUENCE</scope>
    <source>
        <strain evidence="5">ChiGjej1B1-19959</strain>
    </source>
</reference>
<dbReference type="Pfam" id="PF01047">
    <property type="entry name" value="MarR"/>
    <property type="match status" value="1"/>
</dbReference>
<proteinExistence type="predicted"/>
<feature type="domain" description="HTH marR-type" evidence="4">
    <location>
        <begin position="2"/>
        <end position="134"/>
    </location>
</feature>
<evidence type="ECO:0000256" key="3">
    <source>
        <dbReference type="ARBA" id="ARBA00023163"/>
    </source>
</evidence>
<accession>A0A9D1IHQ2</accession>
<sequence>METTFHFLLYRAFHAQRSFLRPRLFALGLGSGQPKLLAYTAEHPGCRPKELAAYYEIDPAAVSRMLDALEKAGFMERRQDKESRRGARLYLTSAGETACAGWEKACRETQDRMLRGFSEAEQAQFAALLERAYRNLHDGQEKAPWES</sequence>
<dbReference type="Proteomes" id="UP000824071">
    <property type="component" value="Unassembled WGS sequence"/>
</dbReference>
<keyword evidence="1" id="KW-0805">Transcription regulation</keyword>
<dbReference type="SUPFAM" id="SSF46785">
    <property type="entry name" value="Winged helix' DNA-binding domain"/>
    <property type="match status" value="1"/>
</dbReference>